<accession>A0A8J3J5H8</accession>
<evidence type="ECO:0000313" key="1">
    <source>
        <dbReference type="EMBL" id="GID10524.1"/>
    </source>
</evidence>
<proteinExistence type="predicted"/>
<dbReference type="AlphaFoldDB" id="A0A8J3J5H8"/>
<keyword evidence="2" id="KW-1185">Reference proteome</keyword>
<name>A0A8J3J5H8_9ACTN</name>
<gene>
    <name evidence="1" type="ORF">Aru02nite_14130</name>
</gene>
<comment type="caution">
    <text evidence="1">The sequence shown here is derived from an EMBL/GenBank/DDBJ whole genome shotgun (WGS) entry which is preliminary data.</text>
</comment>
<dbReference type="EMBL" id="BOMB01000008">
    <property type="protein sequence ID" value="GID10524.1"/>
    <property type="molecule type" value="Genomic_DNA"/>
</dbReference>
<protein>
    <submittedName>
        <fullName evidence="1">Uncharacterized protein</fullName>
    </submittedName>
</protein>
<dbReference type="Proteomes" id="UP000612808">
    <property type="component" value="Unassembled WGS sequence"/>
</dbReference>
<reference evidence="1" key="1">
    <citation type="submission" date="2021-01" db="EMBL/GenBank/DDBJ databases">
        <title>Whole genome shotgun sequence of Actinocatenispora rupis NBRC 107355.</title>
        <authorList>
            <person name="Komaki H."/>
            <person name="Tamura T."/>
        </authorList>
    </citation>
    <scope>NUCLEOTIDE SEQUENCE</scope>
    <source>
        <strain evidence="1">NBRC 107355</strain>
    </source>
</reference>
<organism evidence="1 2">
    <name type="scientific">Actinocatenispora rupis</name>
    <dbReference type="NCBI Taxonomy" id="519421"/>
    <lineage>
        <taxon>Bacteria</taxon>
        <taxon>Bacillati</taxon>
        <taxon>Actinomycetota</taxon>
        <taxon>Actinomycetes</taxon>
        <taxon>Micromonosporales</taxon>
        <taxon>Micromonosporaceae</taxon>
        <taxon>Actinocatenispora</taxon>
    </lineage>
</organism>
<evidence type="ECO:0000313" key="2">
    <source>
        <dbReference type="Proteomes" id="UP000612808"/>
    </source>
</evidence>
<sequence length="251" mass="27989">MDTPYRRLVVSIDMQRYSRRRNVEQFHAQQRFRRVMTESVEAIGLDHAQWTTQQGGDSELAILPAETPEPLLVGRLPVLLDEKLRDINRELRPESRIRLRMAVHEGLVHLDGPNGFPSDAVIQTCRLCDADAVKQALDRFPDANVALVVSDSIHRDIVVQEYEAIRADRFHRIVVHNKEYTGEAWLHVLGEVVACVPLDAAAAAVQATEAPVQRSAETSAASKYSFGPMANHGPTAIGDNANAYIRPTELP</sequence>